<proteinExistence type="predicted"/>
<dbReference type="AlphaFoldDB" id="A0A0C9WS46"/>
<name>A0A0C9WS46_9AGAR</name>
<dbReference type="Proteomes" id="UP000054477">
    <property type="component" value="Unassembled WGS sequence"/>
</dbReference>
<protein>
    <submittedName>
        <fullName evidence="2">Uncharacterized protein</fullName>
    </submittedName>
</protein>
<gene>
    <name evidence="2" type="ORF">K443DRAFT_6819</name>
</gene>
<evidence type="ECO:0000313" key="2">
    <source>
        <dbReference type="EMBL" id="KIK01530.1"/>
    </source>
</evidence>
<organism evidence="2 3">
    <name type="scientific">Laccaria amethystina LaAM-08-1</name>
    <dbReference type="NCBI Taxonomy" id="1095629"/>
    <lineage>
        <taxon>Eukaryota</taxon>
        <taxon>Fungi</taxon>
        <taxon>Dikarya</taxon>
        <taxon>Basidiomycota</taxon>
        <taxon>Agaricomycotina</taxon>
        <taxon>Agaricomycetes</taxon>
        <taxon>Agaricomycetidae</taxon>
        <taxon>Agaricales</taxon>
        <taxon>Agaricineae</taxon>
        <taxon>Hydnangiaceae</taxon>
        <taxon>Laccaria</taxon>
    </lineage>
</organism>
<feature type="region of interest" description="Disordered" evidence="1">
    <location>
        <begin position="118"/>
        <end position="151"/>
    </location>
</feature>
<evidence type="ECO:0000256" key="1">
    <source>
        <dbReference type="SAM" id="MobiDB-lite"/>
    </source>
</evidence>
<keyword evidence="3" id="KW-1185">Reference proteome</keyword>
<reference evidence="2 3" key="1">
    <citation type="submission" date="2014-04" db="EMBL/GenBank/DDBJ databases">
        <authorList>
            <consortium name="DOE Joint Genome Institute"/>
            <person name="Kuo A."/>
            <person name="Kohler A."/>
            <person name="Nagy L.G."/>
            <person name="Floudas D."/>
            <person name="Copeland A."/>
            <person name="Barry K.W."/>
            <person name="Cichocki N."/>
            <person name="Veneault-Fourrey C."/>
            <person name="LaButti K."/>
            <person name="Lindquist E.A."/>
            <person name="Lipzen A."/>
            <person name="Lundell T."/>
            <person name="Morin E."/>
            <person name="Murat C."/>
            <person name="Sun H."/>
            <person name="Tunlid A."/>
            <person name="Henrissat B."/>
            <person name="Grigoriev I.V."/>
            <person name="Hibbett D.S."/>
            <person name="Martin F."/>
            <person name="Nordberg H.P."/>
            <person name="Cantor M.N."/>
            <person name="Hua S.X."/>
        </authorList>
    </citation>
    <scope>NUCLEOTIDE SEQUENCE [LARGE SCALE GENOMIC DNA]</scope>
    <source>
        <strain evidence="2 3">LaAM-08-1</strain>
    </source>
</reference>
<sequence>MGFERQRASDSDGFRWEMTRMAMESHHRVANDITPSQIFSSWGGFTMRADWLSSKNCETTFKFSPSSSPRSMLKSNWSTSTIAQSGAEDDFNGPADIYVPTEGCRSLKLSKSHLSSLSCDNRRQPISPSPPTHAASPAMSYKRSPTLVFGS</sequence>
<reference evidence="3" key="2">
    <citation type="submission" date="2015-01" db="EMBL/GenBank/DDBJ databases">
        <title>Evolutionary Origins and Diversification of the Mycorrhizal Mutualists.</title>
        <authorList>
            <consortium name="DOE Joint Genome Institute"/>
            <consortium name="Mycorrhizal Genomics Consortium"/>
            <person name="Kohler A."/>
            <person name="Kuo A."/>
            <person name="Nagy L.G."/>
            <person name="Floudas D."/>
            <person name="Copeland A."/>
            <person name="Barry K.W."/>
            <person name="Cichocki N."/>
            <person name="Veneault-Fourrey C."/>
            <person name="LaButti K."/>
            <person name="Lindquist E.A."/>
            <person name="Lipzen A."/>
            <person name="Lundell T."/>
            <person name="Morin E."/>
            <person name="Murat C."/>
            <person name="Riley R."/>
            <person name="Ohm R."/>
            <person name="Sun H."/>
            <person name="Tunlid A."/>
            <person name="Henrissat B."/>
            <person name="Grigoriev I.V."/>
            <person name="Hibbett D.S."/>
            <person name="Martin F."/>
        </authorList>
    </citation>
    <scope>NUCLEOTIDE SEQUENCE [LARGE SCALE GENOMIC DNA]</scope>
    <source>
        <strain evidence="3">LaAM-08-1</strain>
    </source>
</reference>
<evidence type="ECO:0000313" key="3">
    <source>
        <dbReference type="Proteomes" id="UP000054477"/>
    </source>
</evidence>
<accession>A0A0C9WS46</accession>
<dbReference type="EMBL" id="KN838605">
    <property type="protein sequence ID" value="KIK01530.1"/>
    <property type="molecule type" value="Genomic_DNA"/>
</dbReference>
<dbReference type="HOGENOM" id="CLU_1731769_0_0_1"/>